<evidence type="ECO:0000313" key="3">
    <source>
        <dbReference type="EMBL" id="GEP95193.1"/>
    </source>
</evidence>
<feature type="signal peptide" evidence="1">
    <location>
        <begin position="1"/>
        <end position="20"/>
    </location>
</feature>
<evidence type="ECO:0000259" key="2">
    <source>
        <dbReference type="Pfam" id="PF03781"/>
    </source>
</evidence>
<dbReference type="RefSeq" id="WP_146859247.1">
    <property type="nucleotide sequence ID" value="NZ_BKAU01000001.1"/>
</dbReference>
<dbReference type="Proteomes" id="UP000321436">
    <property type="component" value="Unassembled WGS sequence"/>
</dbReference>
<dbReference type="InterPro" id="IPR051043">
    <property type="entry name" value="Sulfatase_Mod_Factor_Kinase"/>
</dbReference>
<gene>
    <name evidence="3" type="ORF">CCY01nite_14530</name>
</gene>
<name>A0A512RHL1_9BACT</name>
<reference evidence="3 4" key="1">
    <citation type="submission" date="2019-07" db="EMBL/GenBank/DDBJ databases">
        <title>Whole genome shotgun sequence of Chitinophaga cymbidii NBRC 109752.</title>
        <authorList>
            <person name="Hosoyama A."/>
            <person name="Uohara A."/>
            <person name="Ohji S."/>
            <person name="Ichikawa N."/>
        </authorList>
    </citation>
    <scope>NUCLEOTIDE SEQUENCE [LARGE SCALE GENOMIC DNA]</scope>
    <source>
        <strain evidence="3 4">NBRC 109752</strain>
    </source>
</reference>
<dbReference type="GO" id="GO:0120147">
    <property type="term" value="F:formylglycine-generating oxidase activity"/>
    <property type="evidence" value="ECO:0007669"/>
    <property type="project" value="TreeGrafter"/>
</dbReference>
<dbReference type="InterPro" id="IPR016187">
    <property type="entry name" value="CTDL_fold"/>
</dbReference>
<feature type="domain" description="Sulfatase-modifying factor enzyme-like" evidence="2">
    <location>
        <begin position="41"/>
        <end position="271"/>
    </location>
</feature>
<dbReference type="InterPro" id="IPR005532">
    <property type="entry name" value="SUMF_dom"/>
</dbReference>
<comment type="caution">
    <text evidence="3">The sequence shown here is derived from an EMBL/GenBank/DDBJ whole genome shotgun (WGS) entry which is preliminary data.</text>
</comment>
<proteinExistence type="predicted"/>
<dbReference type="PANTHER" id="PTHR23150">
    <property type="entry name" value="SULFATASE MODIFYING FACTOR 1, 2"/>
    <property type="match status" value="1"/>
</dbReference>
<dbReference type="EMBL" id="BKAU01000001">
    <property type="protein sequence ID" value="GEP95193.1"/>
    <property type="molecule type" value="Genomic_DNA"/>
</dbReference>
<feature type="chain" id="PRO_5022087923" description="Sulfatase-modifying factor enzyme-like domain-containing protein" evidence="1">
    <location>
        <begin position="21"/>
        <end position="321"/>
    </location>
</feature>
<dbReference type="PANTHER" id="PTHR23150:SF19">
    <property type="entry name" value="FORMYLGLYCINE-GENERATING ENZYME"/>
    <property type="match status" value="1"/>
</dbReference>
<protein>
    <recommendedName>
        <fullName evidence="2">Sulfatase-modifying factor enzyme-like domain-containing protein</fullName>
    </recommendedName>
</protein>
<evidence type="ECO:0000313" key="4">
    <source>
        <dbReference type="Proteomes" id="UP000321436"/>
    </source>
</evidence>
<dbReference type="SUPFAM" id="SSF56436">
    <property type="entry name" value="C-type lectin-like"/>
    <property type="match status" value="1"/>
</dbReference>
<dbReference type="OrthoDB" id="9768004at2"/>
<evidence type="ECO:0000256" key="1">
    <source>
        <dbReference type="SAM" id="SignalP"/>
    </source>
</evidence>
<keyword evidence="4" id="KW-1185">Reference proteome</keyword>
<sequence>MTKKTVAMLLGGLITSAAFAQNGESFEAYEQKIPGSDVSIKMVPVKAGEFRFGSPAKEKGRNADEGPQKKVKVDAFWMGAYEVTFDQFDIYADAEKDKTPLPDGMTRPSPPYIDLTLGMGKSGGYPANSMSQYSALMYCRWLYNKTGVFYRLPTEAEWEYACRAGSSTAYPFGDDSGQIDEYAWTAANSGEVYHKTGELKPNAWGLYDMLGNVAEWTLDQYDEKGLQKAEASNPWNKPTDKTPRTIKGGHYLDAASATRSASRLKSEESWNFRDPQIPRSKWWNADAPFVGFRLVRPLKQPTKEEAEKFFADVVDKFVGAR</sequence>
<accession>A0A512RHL1</accession>
<dbReference type="AlphaFoldDB" id="A0A512RHL1"/>
<dbReference type="Pfam" id="PF03781">
    <property type="entry name" value="FGE-sulfatase"/>
    <property type="match status" value="1"/>
</dbReference>
<dbReference type="InterPro" id="IPR042095">
    <property type="entry name" value="SUMF_sf"/>
</dbReference>
<dbReference type="Gene3D" id="3.90.1580.10">
    <property type="entry name" value="paralog of FGE (formylglycine-generating enzyme)"/>
    <property type="match status" value="1"/>
</dbReference>
<keyword evidence="1" id="KW-0732">Signal</keyword>
<organism evidence="3 4">
    <name type="scientific">Chitinophaga cymbidii</name>
    <dbReference type="NCBI Taxonomy" id="1096750"/>
    <lineage>
        <taxon>Bacteria</taxon>
        <taxon>Pseudomonadati</taxon>
        <taxon>Bacteroidota</taxon>
        <taxon>Chitinophagia</taxon>
        <taxon>Chitinophagales</taxon>
        <taxon>Chitinophagaceae</taxon>
        <taxon>Chitinophaga</taxon>
    </lineage>
</organism>